<gene>
    <name evidence="1" type="primary">Acey_s0573.g155</name>
    <name evidence="1" type="ORF">Y032_0573g155</name>
</gene>
<accession>A0A016WPW3</accession>
<evidence type="ECO:0000313" key="2">
    <source>
        <dbReference type="Proteomes" id="UP000024635"/>
    </source>
</evidence>
<organism evidence="1 2">
    <name type="scientific">Ancylostoma ceylanicum</name>
    <dbReference type="NCBI Taxonomy" id="53326"/>
    <lineage>
        <taxon>Eukaryota</taxon>
        <taxon>Metazoa</taxon>
        <taxon>Ecdysozoa</taxon>
        <taxon>Nematoda</taxon>
        <taxon>Chromadorea</taxon>
        <taxon>Rhabditida</taxon>
        <taxon>Rhabditina</taxon>
        <taxon>Rhabditomorpha</taxon>
        <taxon>Strongyloidea</taxon>
        <taxon>Ancylostomatidae</taxon>
        <taxon>Ancylostomatinae</taxon>
        <taxon>Ancylostoma</taxon>
    </lineage>
</organism>
<dbReference type="AlphaFoldDB" id="A0A016WPW3"/>
<sequence length="78" mass="9146">MVNDLRFQLIKYLNRTNIGLTSPYEWEETPEYLACKEIKVDSKQYKQNVSAINKCTKELLKSYKPPQKEQDSLMSNDG</sequence>
<reference evidence="2" key="1">
    <citation type="journal article" date="2015" name="Nat. Genet.">
        <title>The genome and transcriptome of the zoonotic hookworm Ancylostoma ceylanicum identify infection-specific gene families.</title>
        <authorList>
            <person name="Schwarz E.M."/>
            <person name="Hu Y."/>
            <person name="Antoshechkin I."/>
            <person name="Miller M.M."/>
            <person name="Sternberg P.W."/>
            <person name="Aroian R.V."/>
        </authorList>
    </citation>
    <scope>NUCLEOTIDE SEQUENCE</scope>
    <source>
        <strain evidence="2">HY135</strain>
    </source>
</reference>
<name>A0A016WPW3_9BILA</name>
<keyword evidence="2" id="KW-1185">Reference proteome</keyword>
<dbReference type="Proteomes" id="UP000024635">
    <property type="component" value="Unassembled WGS sequence"/>
</dbReference>
<protein>
    <submittedName>
        <fullName evidence="1">Uncharacterized protein</fullName>
    </submittedName>
</protein>
<proteinExistence type="predicted"/>
<comment type="caution">
    <text evidence="1">The sequence shown here is derived from an EMBL/GenBank/DDBJ whole genome shotgun (WGS) entry which is preliminary data.</text>
</comment>
<dbReference type="EMBL" id="JARK01000173">
    <property type="protein sequence ID" value="EYC41322.1"/>
    <property type="molecule type" value="Genomic_DNA"/>
</dbReference>
<dbReference type="STRING" id="53326.A0A016WPW3"/>
<evidence type="ECO:0000313" key="1">
    <source>
        <dbReference type="EMBL" id="EYC41322.1"/>
    </source>
</evidence>